<proteinExistence type="predicted"/>
<protein>
    <submittedName>
        <fullName evidence="1">Uncharacterized protein</fullName>
    </submittedName>
</protein>
<evidence type="ECO:0000313" key="1">
    <source>
        <dbReference type="EMBL" id="ADG82313.1"/>
    </source>
</evidence>
<reference evidence="1 2" key="1">
    <citation type="submission" date="2010-05" db="EMBL/GenBank/DDBJ databases">
        <title>Complete sequence of Thermincola sp. JR.</title>
        <authorList>
            <consortium name="US DOE Joint Genome Institute"/>
            <person name="Lucas S."/>
            <person name="Copeland A."/>
            <person name="Lapidus A."/>
            <person name="Cheng J.-F."/>
            <person name="Bruce D."/>
            <person name="Goodwin L."/>
            <person name="Pitluck S."/>
            <person name="Chertkov O."/>
            <person name="Detter J.C."/>
            <person name="Han C."/>
            <person name="Tapia R."/>
            <person name="Land M."/>
            <person name="Hauser L."/>
            <person name="Kyrpides N."/>
            <person name="Mikhailova N."/>
            <person name="Hazen T.C."/>
            <person name="Woyke T."/>
        </authorList>
    </citation>
    <scope>NUCLEOTIDE SEQUENCE [LARGE SCALE GENOMIC DNA]</scope>
    <source>
        <strain evidence="1 2">JR</strain>
    </source>
</reference>
<accession>D5XF92</accession>
<gene>
    <name evidence="1" type="ordered locus">TherJR_1457</name>
</gene>
<dbReference type="KEGG" id="tjr:TherJR_1457"/>
<dbReference type="AlphaFoldDB" id="D5XF92"/>
<sequence length="154" mass="17049">MLSRLLSYGSRIFPDNYVWAETSHIAQQQAKRLRYAPTQLCLSSAVTVFAITWQKSRRQGGRGKATETTPRRSFGTAGQAAHWEKAAACLANGPFLLNKAIKPTQMSGSAEWPNDGVLHDRFGVTIFADQVQKPRQPCGRQSSFSQYALGEMTV</sequence>
<evidence type="ECO:0000313" key="2">
    <source>
        <dbReference type="Proteomes" id="UP000002377"/>
    </source>
</evidence>
<dbReference type="STRING" id="635013.TherJR_1457"/>
<organism evidence="1 2">
    <name type="scientific">Thermincola potens (strain JR)</name>
    <dbReference type="NCBI Taxonomy" id="635013"/>
    <lineage>
        <taxon>Bacteria</taxon>
        <taxon>Bacillati</taxon>
        <taxon>Bacillota</taxon>
        <taxon>Clostridia</taxon>
        <taxon>Eubacteriales</taxon>
        <taxon>Thermincolaceae</taxon>
        <taxon>Thermincola</taxon>
    </lineage>
</organism>
<dbReference type="Proteomes" id="UP000002377">
    <property type="component" value="Chromosome"/>
</dbReference>
<name>D5XF92_THEPJ</name>
<dbReference type="EMBL" id="CP002028">
    <property type="protein sequence ID" value="ADG82313.1"/>
    <property type="molecule type" value="Genomic_DNA"/>
</dbReference>
<dbReference type="HOGENOM" id="CLU_1703406_0_0_9"/>
<keyword evidence="2" id="KW-1185">Reference proteome</keyword>